<dbReference type="EMBL" id="JAUSYA010000001">
    <property type="protein sequence ID" value="MDQ0688738.1"/>
    <property type="molecule type" value="Genomic_DNA"/>
</dbReference>
<organism evidence="1 2">
    <name type="scientific">Streptomyces achromogenes</name>
    <dbReference type="NCBI Taxonomy" id="67255"/>
    <lineage>
        <taxon>Bacteria</taxon>
        <taxon>Bacillati</taxon>
        <taxon>Actinomycetota</taxon>
        <taxon>Actinomycetes</taxon>
        <taxon>Kitasatosporales</taxon>
        <taxon>Streptomycetaceae</taxon>
        <taxon>Streptomyces</taxon>
    </lineage>
</organism>
<evidence type="ECO:0000313" key="1">
    <source>
        <dbReference type="EMBL" id="MDQ0688738.1"/>
    </source>
</evidence>
<comment type="caution">
    <text evidence="1">The sequence shown here is derived from an EMBL/GenBank/DDBJ whole genome shotgun (WGS) entry which is preliminary data.</text>
</comment>
<reference evidence="1 2" key="1">
    <citation type="submission" date="2023-07" db="EMBL/GenBank/DDBJ databases">
        <title>Comparative genomics of wheat-associated soil bacteria to identify genetic determinants of phenazine resistance.</title>
        <authorList>
            <person name="Mouncey N."/>
        </authorList>
    </citation>
    <scope>NUCLEOTIDE SEQUENCE [LARGE SCALE GENOMIC DNA]</scope>
    <source>
        <strain evidence="1 2">W4I19-2</strain>
    </source>
</reference>
<name>A0ABU0QG90_STRAH</name>
<evidence type="ECO:0008006" key="3">
    <source>
        <dbReference type="Google" id="ProtNLM"/>
    </source>
</evidence>
<evidence type="ECO:0000313" key="2">
    <source>
        <dbReference type="Proteomes" id="UP001243364"/>
    </source>
</evidence>
<keyword evidence="2" id="KW-1185">Reference proteome</keyword>
<dbReference type="Proteomes" id="UP001243364">
    <property type="component" value="Unassembled WGS sequence"/>
</dbReference>
<proteinExistence type="predicted"/>
<gene>
    <name evidence="1" type="ORF">QFZ56_007701</name>
</gene>
<protein>
    <recommendedName>
        <fullName evidence="3">Integrase</fullName>
    </recommendedName>
</protein>
<accession>A0ABU0QG90</accession>
<sequence length="43" mass="4867">MPGDHEVGALRRERKWPAARIAFELAADGIPISRRTATRHLWG</sequence>